<dbReference type="Proteomes" id="UP000054477">
    <property type="component" value="Unassembled WGS sequence"/>
</dbReference>
<protein>
    <submittedName>
        <fullName evidence="1">Uncharacterized protein</fullName>
    </submittedName>
</protein>
<keyword evidence="2" id="KW-1185">Reference proteome</keyword>
<evidence type="ECO:0000313" key="2">
    <source>
        <dbReference type="Proteomes" id="UP000054477"/>
    </source>
</evidence>
<organism evidence="1 2">
    <name type="scientific">Laccaria amethystina LaAM-08-1</name>
    <dbReference type="NCBI Taxonomy" id="1095629"/>
    <lineage>
        <taxon>Eukaryota</taxon>
        <taxon>Fungi</taxon>
        <taxon>Dikarya</taxon>
        <taxon>Basidiomycota</taxon>
        <taxon>Agaricomycotina</taxon>
        <taxon>Agaricomycetes</taxon>
        <taxon>Agaricomycetidae</taxon>
        <taxon>Agaricales</taxon>
        <taxon>Agaricineae</taxon>
        <taxon>Hydnangiaceae</taxon>
        <taxon>Laccaria</taxon>
    </lineage>
</organism>
<dbReference type="OrthoDB" id="277832at2759"/>
<dbReference type="STRING" id="1095629.A0A0C9XJP9"/>
<dbReference type="HOGENOM" id="CLU_1161309_0_0_1"/>
<dbReference type="AlphaFoldDB" id="A0A0C9XJP9"/>
<gene>
    <name evidence="1" type="ORF">K443DRAFT_3947</name>
</gene>
<accession>A0A0C9XJP9</accession>
<dbReference type="EMBL" id="KN838561">
    <property type="protein sequence ID" value="KIK05276.1"/>
    <property type="molecule type" value="Genomic_DNA"/>
</dbReference>
<dbReference type="Gene3D" id="3.90.1140.10">
    <property type="entry name" value="Cyclic phosphodiesterase"/>
    <property type="match status" value="1"/>
</dbReference>
<reference evidence="1 2" key="1">
    <citation type="submission" date="2014-04" db="EMBL/GenBank/DDBJ databases">
        <authorList>
            <consortium name="DOE Joint Genome Institute"/>
            <person name="Kuo A."/>
            <person name="Kohler A."/>
            <person name="Nagy L.G."/>
            <person name="Floudas D."/>
            <person name="Copeland A."/>
            <person name="Barry K.W."/>
            <person name="Cichocki N."/>
            <person name="Veneault-Fourrey C."/>
            <person name="LaButti K."/>
            <person name="Lindquist E.A."/>
            <person name="Lipzen A."/>
            <person name="Lundell T."/>
            <person name="Morin E."/>
            <person name="Murat C."/>
            <person name="Sun H."/>
            <person name="Tunlid A."/>
            <person name="Henrissat B."/>
            <person name="Grigoriev I.V."/>
            <person name="Hibbett D.S."/>
            <person name="Martin F."/>
            <person name="Nordberg H.P."/>
            <person name="Cantor M.N."/>
            <person name="Hua S.X."/>
        </authorList>
    </citation>
    <scope>NUCLEOTIDE SEQUENCE [LARGE SCALE GENOMIC DNA]</scope>
    <source>
        <strain evidence="1 2">LaAM-08-1</strain>
    </source>
</reference>
<sequence length="239" mass="27053">MENTIQLDGEQPPHSTRQNWRFSKWVTGTTVPQPCNISSSRTVGTHWWARQIHRDRPKKATSHSRCDGGRGRRFRFKPIYTSTPTKKTPQTALTLLASLRQHILNILNRDESVKVTLNEMGWFPEGRGNRKGKNVLFFEPGSVEDQKLWAVSDLIHQKFKQEGYITETRPLKDLDIEDVLVNDAIRKLLAGDASETLANAGKVKVDSLGTYDVREVQLWVMGSHGPDNEYVICGGISLS</sequence>
<evidence type="ECO:0000313" key="1">
    <source>
        <dbReference type="EMBL" id="KIK05276.1"/>
    </source>
</evidence>
<reference evidence="2" key="2">
    <citation type="submission" date="2015-01" db="EMBL/GenBank/DDBJ databases">
        <title>Evolutionary Origins and Diversification of the Mycorrhizal Mutualists.</title>
        <authorList>
            <consortium name="DOE Joint Genome Institute"/>
            <consortium name="Mycorrhizal Genomics Consortium"/>
            <person name="Kohler A."/>
            <person name="Kuo A."/>
            <person name="Nagy L.G."/>
            <person name="Floudas D."/>
            <person name="Copeland A."/>
            <person name="Barry K.W."/>
            <person name="Cichocki N."/>
            <person name="Veneault-Fourrey C."/>
            <person name="LaButti K."/>
            <person name="Lindquist E.A."/>
            <person name="Lipzen A."/>
            <person name="Lundell T."/>
            <person name="Morin E."/>
            <person name="Murat C."/>
            <person name="Riley R."/>
            <person name="Ohm R."/>
            <person name="Sun H."/>
            <person name="Tunlid A."/>
            <person name="Henrissat B."/>
            <person name="Grigoriev I.V."/>
            <person name="Hibbett D.S."/>
            <person name="Martin F."/>
        </authorList>
    </citation>
    <scope>NUCLEOTIDE SEQUENCE [LARGE SCALE GENOMIC DNA]</scope>
    <source>
        <strain evidence="2">LaAM-08-1</strain>
    </source>
</reference>
<name>A0A0C9XJP9_9AGAR</name>
<proteinExistence type="predicted"/>